<reference evidence="2 3" key="1">
    <citation type="submission" date="2018-01" db="EMBL/GenBank/DDBJ databases">
        <title>Saezia sanguinis gen. nov., sp. nov., in the order Burkholderiales isolated from human blood.</title>
        <authorList>
            <person name="Medina-Pascual M.J."/>
            <person name="Valdezate S."/>
            <person name="Monzon S."/>
            <person name="Cuesta I."/>
            <person name="Carrasco G."/>
            <person name="Villalon P."/>
            <person name="Saez-Nieto J.A."/>
        </authorList>
    </citation>
    <scope>NUCLEOTIDE SEQUENCE [LARGE SCALE GENOMIC DNA]</scope>
    <source>
        <strain evidence="2 3">CNM695-12</strain>
    </source>
</reference>
<organism evidence="2 3">
    <name type="scientific">Saezia sanguinis</name>
    <dbReference type="NCBI Taxonomy" id="1965230"/>
    <lineage>
        <taxon>Bacteria</taxon>
        <taxon>Pseudomonadati</taxon>
        <taxon>Pseudomonadota</taxon>
        <taxon>Betaproteobacteria</taxon>
        <taxon>Burkholderiales</taxon>
        <taxon>Saeziaceae</taxon>
        <taxon>Saezia</taxon>
    </lineage>
</organism>
<dbReference type="Pfam" id="PF13644">
    <property type="entry name" value="DKNYY"/>
    <property type="match status" value="1"/>
</dbReference>
<evidence type="ECO:0008006" key="4">
    <source>
        <dbReference type="Google" id="ProtNLM"/>
    </source>
</evidence>
<dbReference type="InterPro" id="IPR027375">
    <property type="entry name" value="DKNYY"/>
</dbReference>
<dbReference type="PROSITE" id="PS51257">
    <property type="entry name" value="PROKAR_LIPOPROTEIN"/>
    <property type="match status" value="1"/>
</dbReference>
<dbReference type="OrthoDB" id="8647779at2"/>
<dbReference type="Proteomes" id="UP000286947">
    <property type="component" value="Unassembled WGS sequence"/>
</dbReference>
<dbReference type="AlphaFoldDB" id="A0A433SAG5"/>
<name>A0A433SAG5_9BURK</name>
<protein>
    <recommendedName>
        <fullName evidence="4">DKNYY family protein</fullName>
    </recommendedName>
</protein>
<feature type="signal peptide" evidence="1">
    <location>
        <begin position="1"/>
        <end position="20"/>
    </location>
</feature>
<evidence type="ECO:0000313" key="2">
    <source>
        <dbReference type="EMBL" id="RUS65689.1"/>
    </source>
</evidence>
<accession>A0A433SAG5</accession>
<proteinExistence type="predicted"/>
<sequence length="514" mass="57805" precursor="true">MKKILIFFCCFLGYFVSAWASCIEDGPVQGSYQARDGQVFYRPAGKPHDQSDFVLVEGADAASIAHLDGKPPSTNKWYFSDYVLDKNHVYYQGRVLAGINPAQAAFLNQRFGQIALIDGLDQYVSREDMNKWEGYLKDAERVYYYGRLLEGANGADFEWLPFYQGISHSNHDYARDDQHIYLYGQKVAGDAKTAHEIGYGYYSDAKHIYFRGEILQGALPDAFVVQGVFVISNGHIYYRAKPLALDADTFQVLKYINGNPISGCGATTYAGSFVMDRHGNYALHVTGELTRLNDAEATDSNSPTAYAYQEHVRSQSGRMSFYKDDHSIYFFKNVAQGSGNLETLLGGDTPTFDTYAALKRTVVFRDKTGFYLPGRYFGPALSKVVNGQARLVCLETEHLCLLTENTLYYAFDDGTVEQVQVDAESLQCIPEDAVLPTSLIGSAGMCFDRSYFYNRSERKPMHSGGYKEALPYAVNATDLEEKRRESLNKVQVWRKPLLIEEKPEDGAFTRWVAV</sequence>
<comment type="caution">
    <text evidence="2">The sequence shown here is derived from an EMBL/GenBank/DDBJ whole genome shotgun (WGS) entry which is preliminary data.</text>
</comment>
<dbReference type="RefSeq" id="WP_126980938.1">
    <property type="nucleotide sequence ID" value="NZ_PQSP01000010.1"/>
</dbReference>
<feature type="chain" id="PRO_5019279508" description="DKNYY family protein" evidence="1">
    <location>
        <begin position="21"/>
        <end position="514"/>
    </location>
</feature>
<evidence type="ECO:0000256" key="1">
    <source>
        <dbReference type="SAM" id="SignalP"/>
    </source>
</evidence>
<keyword evidence="1" id="KW-0732">Signal</keyword>
<dbReference type="EMBL" id="PQSP01000010">
    <property type="protein sequence ID" value="RUS65689.1"/>
    <property type="molecule type" value="Genomic_DNA"/>
</dbReference>
<keyword evidence="3" id="KW-1185">Reference proteome</keyword>
<evidence type="ECO:0000313" key="3">
    <source>
        <dbReference type="Proteomes" id="UP000286947"/>
    </source>
</evidence>
<gene>
    <name evidence="2" type="ORF">CUZ56_02775</name>
</gene>